<accession>A0A2U3NWB8</accession>
<dbReference type="EMBL" id="FUFA01000004">
    <property type="protein sequence ID" value="SPM35806.1"/>
    <property type="molecule type" value="Genomic_DNA"/>
</dbReference>
<proteinExistence type="predicted"/>
<evidence type="ECO:0000256" key="1">
    <source>
        <dbReference type="SAM" id="MobiDB-lite"/>
    </source>
</evidence>
<protein>
    <submittedName>
        <fullName evidence="2">Mycobacterium rhizamassiliense ORFan</fullName>
    </submittedName>
</protein>
<dbReference type="Proteomes" id="UP000240988">
    <property type="component" value="Unassembled WGS sequence"/>
</dbReference>
<organism evidence="2 3">
    <name type="scientific">Mycobacterium rhizamassiliense</name>
    <dbReference type="NCBI Taxonomy" id="1841860"/>
    <lineage>
        <taxon>Bacteria</taxon>
        <taxon>Bacillati</taxon>
        <taxon>Actinomycetota</taxon>
        <taxon>Actinomycetes</taxon>
        <taxon>Mycobacteriales</taxon>
        <taxon>Mycobacteriaceae</taxon>
        <taxon>Mycobacterium</taxon>
    </lineage>
</organism>
<keyword evidence="3" id="KW-1185">Reference proteome</keyword>
<evidence type="ECO:0000313" key="2">
    <source>
        <dbReference type="EMBL" id="SPM35806.1"/>
    </source>
</evidence>
<gene>
    <name evidence="2" type="ORF">MRAB57_3637</name>
</gene>
<dbReference type="AlphaFoldDB" id="A0A2U3NWB8"/>
<reference evidence="2 3" key="1">
    <citation type="submission" date="2017-01" db="EMBL/GenBank/DDBJ databases">
        <authorList>
            <consortium name="Urmite Genomes"/>
        </authorList>
    </citation>
    <scope>NUCLEOTIDE SEQUENCE [LARGE SCALE GENOMIC DNA]</scope>
    <source>
        <strain evidence="2 3">AB57</strain>
    </source>
</reference>
<feature type="compositionally biased region" description="Low complexity" evidence="1">
    <location>
        <begin position="1"/>
        <end position="15"/>
    </location>
</feature>
<sequence length="71" mass="7766">MMLELGDGADQGDAAMGVRRRPSVTTLPRLNTLHRSRIPANTDISSEPVVSFFGMANKPRRMCTGMCTVRS</sequence>
<name>A0A2U3NWB8_9MYCO</name>
<feature type="region of interest" description="Disordered" evidence="1">
    <location>
        <begin position="1"/>
        <end position="23"/>
    </location>
</feature>
<evidence type="ECO:0000313" key="3">
    <source>
        <dbReference type="Proteomes" id="UP000240988"/>
    </source>
</evidence>